<protein>
    <submittedName>
        <fullName evidence="4">Ig-like domain-containing protein</fullName>
    </submittedName>
</protein>
<proteinExistence type="predicted"/>
<evidence type="ECO:0000256" key="1">
    <source>
        <dbReference type="ARBA" id="ARBA00022729"/>
    </source>
</evidence>
<feature type="domain" description="SbsA Ig-like" evidence="3">
    <location>
        <begin position="156"/>
        <end position="241"/>
    </location>
</feature>
<evidence type="ECO:0000259" key="2">
    <source>
        <dbReference type="Pfam" id="PF10091"/>
    </source>
</evidence>
<dbReference type="InterPro" id="IPR014755">
    <property type="entry name" value="Cu-Rt/internalin_Ig-like"/>
</dbReference>
<evidence type="ECO:0000313" key="4">
    <source>
        <dbReference type="EMBL" id="MBS9522903.1"/>
    </source>
</evidence>
<dbReference type="Pfam" id="PF13205">
    <property type="entry name" value="Big_5"/>
    <property type="match status" value="2"/>
</dbReference>
<evidence type="ECO:0000313" key="5">
    <source>
        <dbReference type="Proteomes" id="UP001319104"/>
    </source>
</evidence>
<dbReference type="Gene3D" id="2.60.40.1220">
    <property type="match status" value="1"/>
</dbReference>
<dbReference type="AlphaFoldDB" id="A0AAP2CEK1"/>
<feature type="domain" description="SbsA Ig-like" evidence="3">
    <location>
        <begin position="45"/>
        <end position="132"/>
    </location>
</feature>
<dbReference type="InterPro" id="IPR032812">
    <property type="entry name" value="SbsA_Ig"/>
</dbReference>
<accession>A0AAP2CEK1</accession>
<keyword evidence="1" id="KW-0732">Signal</keyword>
<evidence type="ECO:0000259" key="3">
    <source>
        <dbReference type="Pfam" id="PF13205"/>
    </source>
</evidence>
<dbReference type="Gene3D" id="1.50.10.140">
    <property type="match status" value="1"/>
</dbReference>
<dbReference type="Pfam" id="PF10091">
    <property type="entry name" value="Glycoamylase"/>
    <property type="match status" value="1"/>
</dbReference>
<feature type="domain" description="Glycoamylase-like" evidence="2">
    <location>
        <begin position="425"/>
        <end position="638"/>
    </location>
</feature>
<comment type="caution">
    <text evidence="4">The sequence shown here is derived from an EMBL/GenBank/DDBJ whole genome shotgun (WGS) entry which is preliminary data.</text>
</comment>
<reference evidence="4 5" key="1">
    <citation type="submission" date="2021-05" db="EMBL/GenBank/DDBJ databases">
        <authorList>
            <person name="Zhang Z.D."/>
            <person name="Osman G."/>
        </authorList>
    </citation>
    <scope>NUCLEOTIDE SEQUENCE [LARGE SCALE GENOMIC DNA]</scope>
    <source>
        <strain evidence="4 5">KCTC 32217</strain>
    </source>
</reference>
<dbReference type="RefSeq" id="WP_213943778.1">
    <property type="nucleotide sequence ID" value="NZ_JAHCMY010000001.1"/>
</dbReference>
<sequence>MKTYLPYFLLLLIIACNQIEPDIAALQLLNASVGDDEISLSEPISENLPLDRPITLDFSQPLDPASISAGIALVGTEDPININTNLVNQNRTVIIYPSGALRNNTVYRIQITDQLKGAGGNAFSATNVSFKTQIGDLTLQSFTIENSEELRSGRIVNVPLEPQFTLNFSHPINRESIQQAVRLSSSSGPDLNFAFEENDTKVIITSTGSLEYLARYEISVSEALQGAEGESFAGTSRTFFTQVDETRKFPLIPDEELLTKVQEHTFRYFWDFAHENSGLARERNTSGNLVTIGGSGFGVMAIIVGVERNFITRNEAVERWEKIVDFLGAADRFYGVWPHWLNGNDGSVIPFSTSDNGGDLVETAFMIQGLLTVQAYLDESQPRERAISEKITQLWREVEWDWYTRGGQDVLFWHYSPDQQWAMNLPIQGYNECLITYVLAAASPTHSIEKSVYDNGWARSGNMVNGGAFYDIPLPLGEDYGGPMFFSHYSFLGLDPRNLQDQYANYWEQSVNHTLINRAYCIDNPSGFVGYGENSWGLTASDNHLGYSAHSPRNDLGVITPTAALSSFPYTPEESMEALKFFYYTLGDRLWGEYGFHDAFNPTEEWYADSYLAIDQGPILLMIENHRTGLLWDLFMQNNEVRNGLNKLQFNY</sequence>
<keyword evidence="5" id="KW-1185">Reference proteome</keyword>
<dbReference type="Proteomes" id="UP001319104">
    <property type="component" value="Unassembled WGS sequence"/>
</dbReference>
<dbReference type="EMBL" id="JAHCMY010000001">
    <property type="protein sequence ID" value="MBS9522903.1"/>
    <property type="molecule type" value="Genomic_DNA"/>
</dbReference>
<name>A0AAP2CEK1_9BACT</name>
<gene>
    <name evidence="4" type="ORF">KI659_02630</name>
</gene>
<organism evidence="4 5">
    <name type="scientific">Litoribacter ruber</name>
    <dbReference type="NCBI Taxonomy" id="702568"/>
    <lineage>
        <taxon>Bacteria</taxon>
        <taxon>Pseudomonadati</taxon>
        <taxon>Bacteroidota</taxon>
        <taxon>Cytophagia</taxon>
        <taxon>Cytophagales</taxon>
        <taxon>Cyclobacteriaceae</taxon>
        <taxon>Litoribacter</taxon>
    </lineage>
</organism>
<dbReference type="InterPro" id="IPR019282">
    <property type="entry name" value="Glycoamylase-like_cons_dom"/>
</dbReference>
<dbReference type="PROSITE" id="PS51257">
    <property type="entry name" value="PROKAR_LIPOPROTEIN"/>
    <property type="match status" value="1"/>
</dbReference>